<evidence type="ECO:0000313" key="7">
    <source>
        <dbReference type="Proteomes" id="UP000241890"/>
    </source>
</evidence>
<reference evidence="6 7" key="1">
    <citation type="submission" date="2017-12" db="EMBL/GenBank/DDBJ databases">
        <title>Sequencing, de novo assembly and annotation of complete genome of a new Thraustochytrid species, strain FCC1311.</title>
        <authorList>
            <person name="Sedici K."/>
            <person name="Godart F."/>
            <person name="Aiese Cigliano R."/>
            <person name="Sanseverino W."/>
            <person name="Barakat M."/>
            <person name="Ortet P."/>
            <person name="Marechal E."/>
            <person name="Cagnac O."/>
            <person name="Amato A."/>
        </authorList>
    </citation>
    <scope>NUCLEOTIDE SEQUENCE [LARGE SCALE GENOMIC DNA]</scope>
</reference>
<proteinExistence type="inferred from homology"/>
<dbReference type="InterPro" id="IPR045247">
    <property type="entry name" value="Oye-like"/>
</dbReference>
<dbReference type="GO" id="GO:0010181">
    <property type="term" value="F:FMN binding"/>
    <property type="evidence" value="ECO:0007669"/>
    <property type="project" value="InterPro"/>
</dbReference>
<protein>
    <submittedName>
        <fullName evidence="6">12-oxophytodienoate reductase 1</fullName>
    </submittedName>
</protein>
<dbReference type="SUPFAM" id="SSF51395">
    <property type="entry name" value="FMN-linked oxidoreductases"/>
    <property type="match status" value="1"/>
</dbReference>
<evidence type="ECO:0000259" key="5">
    <source>
        <dbReference type="Pfam" id="PF00724"/>
    </source>
</evidence>
<evidence type="ECO:0000313" key="6">
    <source>
        <dbReference type="EMBL" id="GBG30390.1"/>
    </source>
</evidence>
<dbReference type="EMBL" id="BEYU01000076">
    <property type="protein sequence ID" value="GBG30390.1"/>
    <property type="molecule type" value="Genomic_DNA"/>
</dbReference>
<keyword evidence="7" id="KW-1185">Reference proteome</keyword>
<dbReference type="GO" id="GO:0016628">
    <property type="term" value="F:oxidoreductase activity, acting on the CH-CH group of donors, NAD or NADP as acceptor"/>
    <property type="evidence" value="ECO:0007669"/>
    <property type="project" value="UniProtKB-ARBA"/>
</dbReference>
<dbReference type="Pfam" id="PF00724">
    <property type="entry name" value="Oxidored_FMN"/>
    <property type="match status" value="1"/>
</dbReference>
<accession>A0A2R5GHM6</accession>
<evidence type="ECO:0000256" key="4">
    <source>
        <dbReference type="SAM" id="MobiDB-lite"/>
    </source>
</evidence>
<dbReference type="PANTHER" id="PTHR22893">
    <property type="entry name" value="NADH OXIDOREDUCTASE-RELATED"/>
    <property type="match status" value="1"/>
</dbReference>
<feature type="compositionally biased region" description="Basic and acidic residues" evidence="4">
    <location>
        <begin position="136"/>
        <end position="145"/>
    </location>
</feature>
<comment type="cofactor">
    <cofactor evidence="1">
        <name>FMN</name>
        <dbReference type="ChEBI" id="CHEBI:58210"/>
    </cofactor>
</comment>
<dbReference type="Proteomes" id="UP000241890">
    <property type="component" value="Unassembled WGS sequence"/>
</dbReference>
<name>A0A2R5GHM6_9STRA</name>
<evidence type="ECO:0000256" key="3">
    <source>
        <dbReference type="ARBA" id="ARBA00023002"/>
    </source>
</evidence>
<organism evidence="6 7">
    <name type="scientific">Hondaea fermentalgiana</name>
    <dbReference type="NCBI Taxonomy" id="2315210"/>
    <lineage>
        <taxon>Eukaryota</taxon>
        <taxon>Sar</taxon>
        <taxon>Stramenopiles</taxon>
        <taxon>Bigyra</taxon>
        <taxon>Labyrinthulomycetes</taxon>
        <taxon>Thraustochytrida</taxon>
        <taxon>Thraustochytriidae</taxon>
        <taxon>Hondaea</taxon>
    </lineage>
</organism>
<dbReference type="GO" id="GO:0005829">
    <property type="term" value="C:cytosol"/>
    <property type="evidence" value="ECO:0007669"/>
    <property type="project" value="UniProtKB-ARBA"/>
</dbReference>
<keyword evidence="3" id="KW-0560">Oxidoreductase</keyword>
<evidence type="ECO:0000256" key="1">
    <source>
        <dbReference type="ARBA" id="ARBA00001917"/>
    </source>
</evidence>
<dbReference type="CDD" id="cd02933">
    <property type="entry name" value="OYE_like_FMN"/>
    <property type="match status" value="1"/>
</dbReference>
<dbReference type="FunFam" id="3.20.20.70:FF:000059">
    <property type="entry name" value="N-ethylmaleimide reductase, FMN-linked"/>
    <property type="match status" value="1"/>
</dbReference>
<gene>
    <name evidence="6" type="ORF">FCC1311_066092</name>
</gene>
<sequence length="381" mass="42001">MSSSLLLQATKVGKGADALEIQNRVFMAPMTRGRATREHVPKPIMGKYYEQRSSAGVLISEGVGISQQGLGWFKAPGIWTDEQTEAWKPVVEAGKTKGAKMFAQLWHMGRQGHSDVMKETPVSSAEKPMSSPIPANDHERKDPETPHALTPEEIAAVVKDYGNAARNAKKAGFDGIELHGANGYLIDQFNQSVINDRTDEYGGSIENRLRFLREVLDEVLTVFPKERISVRLSPNGAFGEAGSEDNVETFTEAIKHLASKQIGIVHLMDGLGFGFHEKCEPFTAQMAREIIRDVQKDDIVTLLLCNVGYTKDTAEELIKTSLDEEAPVDVAVAFGRPYISTPDLVERFEKGKELNPDAPHAAWWGTDSEEGYTDFPLLSEA</sequence>
<feature type="domain" description="NADH:flavin oxidoreductase/NADH oxidase N-terminal" evidence="5">
    <location>
        <begin position="19"/>
        <end position="355"/>
    </location>
</feature>
<dbReference type="PANTHER" id="PTHR22893:SF91">
    <property type="entry name" value="NADPH DEHYDROGENASE 2-RELATED"/>
    <property type="match status" value="1"/>
</dbReference>
<dbReference type="Gene3D" id="3.20.20.70">
    <property type="entry name" value="Aldolase class I"/>
    <property type="match status" value="1"/>
</dbReference>
<dbReference type="OrthoDB" id="432686at2759"/>
<comment type="caution">
    <text evidence="6">The sequence shown here is derived from an EMBL/GenBank/DDBJ whole genome shotgun (WGS) entry which is preliminary data.</text>
</comment>
<dbReference type="InterPro" id="IPR001155">
    <property type="entry name" value="OxRdtase_FMN_N"/>
</dbReference>
<dbReference type="InterPro" id="IPR013785">
    <property type="entry name" value="Aldolase_TIM"/>
</dbReference>
<evidence type="ECO:0000256" key="2">
    <source>
        <dbReference type="ARBA" id="ARBA00005979"/>
    </source>
</evidence>
<dbReference type="InParanoid" id="A0A2R5GHM6"/>
<comment type="similarity">
    <text evidence="2">Belongs to the NADH:flavin oxidoreductase/NADH oxidase family.</text>
</comment>
<dbReference type="AlphaFoldDB" id="A0A2R5GHM6"/>
<feature type="region of interest" description="Disordered" evidence="4">
    <location>
        <begin position="117"/>
        <end position="150"/>
    </location>
</feature>